<evidence type="ECO:0000313" key="2">
    <source>
        <dbReference type="Proteomes" id="UP000688137"/>
    </source>
</evidence>
<evidence type="ECO:0000313" key="1">
    <source>
        <dbReference type="EMBL" id="CAD8090964.1"/>
    </source>
</evidence>
<sequence length="82" mass="9555">MGTCASRKNPGTLQRSVAQKHIEIDFEKLLKYNKEREGKEGKEHLQQQQSFCQIFLQDNKQNAPYSLTQNLGPSTQLEYKRQ</sequence>
<accession>A0A8S1NV35</accession>
<dbReference type="Proteomes" id="UP000688137">
    <property type="component" value="Unassembled WGS sequence"/>
</dbReference>
<comment type="caution">
    <text evidence="1">The sequence shown here is derived from an EMBL/GenBank/DDBJ whole genome shotgun (WGS) entry which is preliminary data.</text>
</comment>
<reference evidence="1" key="1">
    <citation type="submission" date="2021-01" db="EMBL/GenBank/DDBJ databases">
        <authorList>
            <consortium name="Genoscope - CEA"/>
            <person name="William W."/>
        </authorList>
    </citation>
    <scope>NUCLEOTIDE SEQUENCE</scope>
</reference>
<protein>
    <submittedName>
        <fullName evidence="1">Uncharacterized protein</fullName>
    </submittedName>
</protein>
<keyword evidence="2" id="KW-1185">Reference proteome</keyword>
<name>A0A8S1NV35_PARPR</name>
<proteinExistence type="predicted"/>
<gene>
    <name evidence="1" type="ORF">PPRIM_AZ9-3.1.T0870062</name>
</gene>
<organism evidence="1 2">
    <name type="scientific">Paramecium primaurelia</name>
    <dbReference type="NCBI Taxonomy" id="5886"/>
    <lineage>
        <taxon>Eukaryota</taxon>
        <taxon>Sar</taxon>
        <taxon>Alveolata</taxon>
        <taxon>Ciliophora</taxon>
        <taxon>Intramacronucleata</taxon>
        <taxon>Oligohymenophorea</taxon>
        <taxon>Peniculida</taxon>
        <taxon>Parameciidae</taxon>
        <taxon>Paramecium</taxon>
    </lineage>
</organism>
<dbReference type="EMBL" id="CAJJDM010000090">
    <property type="protein sequence ID" value="CAD8090964.1"/>
    <property type="molecule type" value="Genomic_DNA"/>
</dbReference>
<dbReference type="OMA" id="CASRKNP"/>
<dbReference type="AlphaFoldDB" id="A0A8S1NV35"/>